<organism evidence="1 2">
    <name type="scientific">Candidatus Shapirobacteria bacterium CG09_land_8_20_14_0_10_47_13</name>
    <dbReference type="NCBI Taxonomy" id="1974481"/>
    <lineage>
        <taxon>Bacteria</taxon>
        <taxon>Candidatus Shapironibacteriota</taxon>
    </lineage>
</organism>
<dbReference type="SUPFAM" id="SSF158446">
    <property type="entry name" value="IVS-encoded protein-like"/>
    <property type="match status" value="1"/>
</dbReference>
<sequence>MEKRKDILERTFKFGVAIIKLANFLPKTPSGFTITNQIVRSGTSVGANIEEAQDASTKKEFIKSVSIALREARETKFWLRTATESDNLKPEITKNILNESEELIKILVAIIKKSKMNL</sequence>
<dbReference type="PANTHER" id="PTHR38471">
    <property type="entry name" value="FOUR HELIX BUNDLE PROTEIN"/>
    <property type="match status" value="1"/>
</dbReference>
<proteinExistence type="predicted"/>
<dbReference type="Gene3D" id="1.20.1440.60">
    <property type="entry name" value="23S rRNA-intervening sequence"/>
    <property type="match status" value="1"/>
</dbReference>
<dbReference type="InterPro" id="IPR036583">
    <property type="entry name" value="23S_rRNA_IVS_sf"/>
</dbReference>
<name>A0A2H0WNI0_9BACT</name>
<evidence type="ECO:0000313" key="1">
    <source>
        <dbReference type="EMBL" id="PIS14193.1"/>
    </source>
</evidence>
<dbReference type="PIRSF" id="PIRSF035652">
    <property type="entry name" value="CHP02436"/>
    <property type="match status" value="1"/>
</dbReference>
<dbReference type="InterPro" id="IPR012657">
    <property type="entry name" value="23S_rRNA-intervening_sequence"/>
</dbReference>
<dbReference type="Proteomes" id="UP000230033">
    <property type="component" value="Unassembled WGS sequence"/>
</dbReference>
<gene>
    <name evidence="1" type="ORF">COT65_00130</name>
</gene>
<comment type="caution">
    <text evidence="1">The sequence shown here is derived from an EMBL/GenBank/DDBJ whole genome shotgun (WGS) entry which is preliminary data.</text>
</comment>
<accession>A0A2H0WNI0</accession>
<dbReference type="Pfam" id="PF05635">
    <property type="entry name" value="23S_rRNA_IVP"/>
    <property type="match status" value="1"/>
</dbReference>
<protein>
    <submittedName>
        <fullName evidence="1">Four helix bundle protein</fullName>
    </submittedName>
</protein>
<reference evidence="2" key="1">
    <citation type="submission" date="2017-09" db="EMBL/GenBank/DDBJ databases">
        <title>Depth-based differentiation of microbial function through sediment-hosted aquifers and enrichment of novel symbionts in the deep terrestrial subsurface.</title>
        <authorList>
            <person name="Probst A.J."/>
            <person name="Ladd B."/>
            <person name="Jarett J.K."/>
            <person name="Geller-Mcgrath D.E."/>
            <person name="Sieber C.M.K."/>
            <person name="Emerson J.B."/>
            <person name="Anantharaman K."/>
            <person name="Thomas B.C."/>
            <person name="Malmstrom R."/>
            <person name="Stieglmeier M."/>
            <person name="Klingl A."/>
            <person name="Woyke T."/>
            <person name="Ryan C.M."/>
            <person name="Banfield J.F."/>
        </authorList>
    </citation>
    <scope>NUCLEOTIDE SEQUENCE [LARGE SCALE GENOMIC DNA]</scope>
</reference>
<dbReference type="PANTHER" id="PTHR38471:SF2">
    <property type="entry name" value="FOUR HELIX BUNDLE PROTEIN"/>
    <property type="match status" value="1"/>
</dbReference>
<dbReference type="NCBIfam" id="TIGR02436">
    <property type="entry name" value="four helix bundle protein"/>
    <property type="match status" value="1"/>
</dbReference>
<dbReference type="EMBL" id="PEZJ01000003">
    <property type="protein sequence ID" value="PIS14193.1"/>
    <property type="molecule type" value="Genomic_DNA"/>
</dbReference>
<dbReference type="AlphaFoldDB" id="A0A2H0WNI0"/>
<evidence type="ECO:0000313" key="2">
    <source>
        <dbReference type="Proteomes" id="UP000230033"/>
    </source>
</evidence>